<evidence type="ECO:0000256" key="2">
    <source>
        <dbReference type="ARBA" id="ARBA00022630"/>
    </source>
</evidence>
<organism evidence="11 12">
    <name type="scientific">Bifidobacterium leontopitheci</name>
    <dbReference type="NCBI Taxonomy" id="2650774"/>
    <lineage>
        <taxon>Bacteria</taxon>
        <taxon>Bacillati</taxon>
        <taxon>Actinomycetota</taxon>
        <taxon>Actinomycetes</taxon>
        <taxon>Bifidobacteriales</taxon>
        <taxon>Bifidobacteriaceae</taxon>
        <taxon>Bifidobacterium</taxon>
    </lineage>
</organism>
<evidence type="ECO:0000256" key="1">
    <source>
        <dbReference type="ARBA" id="ARBA00001974"/>
    </source>
</evidence>
<keyword evidence="9" id="KW-0472">Membrane</keyword>
<feature type="transmembrane region" description="Helical" evidence="9">
    <location>
        <begin position="111"/>
        <end position="133"/>
    </location>
</feature>
<keyword evidence="5" id="KW-0274">FAD</keyword>
<accession>A0A6I1GE77</accession>
<dbReference type="PROSITE" id="PS51384">
    <property type="entry name" value="FAD_FR"/>
    <property type="match status" value="1"/>
</dbReference>
<dbReference type="PANTHER" id="PTHR47354">
    <property type="entry name" value="NADH OXIDOREDUCTASE HCR"/>
    <property type="match status" value="1"/>
</dbReference>
<feature type="domain" description="FAD-binding FR-type" evidence="10">
    <location>
        <begin position="206"/>
        <end position="320"/>
    </location>
</feature>
<dbReference type="GO" id="GO:0050660">
    <property type="term" value="F:flavin adenine dinucleotide binding"/>
    <property type="evidence" value="ECO:0007669"/>
    <property type="project" value="TreeGrafter"/>
</dbReference>
<evidence type="ECO:0000256" key="4">
    <source>
        <dbReference type="ARBA" id="ARBA00022723"/>
    </source>
</evidence>
<dbReference type="InterPro" id="IPR050415">
    <property type="entry name" value="MRET"/>
</dbReference>
<dbReference type="Gene3D" id="2.40.30.10">
    <property type="entry name" value="Translation factors"/>
    <property type="match status" value="1"/>
</dbReference>
<proteinExistence type="predicted"/>
<keyword evidence="8" id="KW-0411">Iron-sulfur</keyword>
<evidence type="ECO:0000256" key="6">
    <source>
        <dbReference type="ARBA" id="ARBA00023002"/>
    </source>
</evidence>
<gene>
    <name evidence="11" type="ORF">F7D09_1543</name>
</gene>
<dbReference type="RefSeq" id="WP_152234866.1">
    <property type="nucleotide sequence ID" value="NZ_JBHSKZ010000059.1"/>
</dbReference>
<evidence type="ECO:0000256" key="9">
    <source>
        <dbReference type="SAM" id="Phobius"/>
    </source>
</evidence>
<dbReference type="SUPFAM" id="SSF63380">
    <property type="entry name" value="Riboflavin synthase domain-like"/>
    <property type="match status" value="1"/>
</dbReference>
<keyword evidence="2" id="KW-0285">Flavoprotein</keyword>
<dbReference type="GO" id="GO:0016491">
    <property type="term" value="F:oxidoreductase activity"/>
    <property type="evidence" value="ECO:0007669"/>
    <property type="project" value="UniProtKB-KW"/>
</dbReference>
<dbReference type="InterPro" id="IPR039261">
    <property type="entry name" value="FNR_nucleotide-bd"/>
</dbReference>
<dbReference type="AlphaFoldDB" id="A0A6I1GE77"/>
<comment type="cofactor">
    <cofactor evidence="1">
        <name>FAD</name>
        <dbReference type="ChEBI" id="CHEBI:57692"/>
    </cofactor>
</comment>
<sequence length="444" mass="48716">MKHLNTAVALAWAVVLFIVPLPFLTTLAAGLPALYTSSLFGIELGVVAYTWMLAAVYLACRPRWVDRTIGLPTMYMIHGILAILAIALAMAHQFLLPGAGELIGLTGHTGLYLFTAVAVWSLVFMAGWLTARVRWLAAVKHALERAFRHELSVWLHRLNLVAIALIVVHVHVIDYIAAIKPFLLLFDAATIVVFAYYVWSMIDRRAYAWRGRVASVRTIADRVTELRVSLDGARSGDVRALCWEPGDFAFIAFPGERGMHEYHPFSLTNSFAGSANGRAAAVPTMDFAIRADGDFTTRLASLRPGADVRVIPPYGRYAQFIREHDAAGKATPLVLIGGGIGITPLIGVLRAASGTGRLVDFLYTARGERDVIYRQSLERLGAADAHTRVRIATRRPDEATIAGMVRPGAIYLVAGPHGMIAFVRKTLLRHGVRADDIYYEPFAM</sequence>
<keyword evidence="9" id="KW-0812">Transmembrane</keyword>
<feature type="transmembrane region" description="Helical" evidence="9">
    <location>
        <begin position="182"/>
        <end position="202"/>
    </location>
</feature>
<protein>
    <recommendedName>
        <fullName evidence="10">FAD-binding FR-type domain-containing protein</fullName>
    </recommendedName>
</protein>
<keyword evidence="9" id="KW-1133">Transmembrane helix</keyword>
<keyword evidence="6" id="KW-0560">Oxidoreductase</keyword>
<evidence type="ECO:0000256" key="7">
    <source>
        <dbReference type="ARBA" id="ARBA00023004"/>
    </source>
</evidence>
<dbReference type="SUPFAM" id="SSF52343">
    <property type="entry name" value="Ferredoxin reductase-like, C-terminal NADP-linked domain"/>
    <property type="match status" value="1"/>
</dbReference>
<dbReference type="GO" id="GO:0046872">
    <property type="term" value="F:metal ion binding"/>
    <property type="evidence" value="ECO:0007669"/>
    <property type="project" value="UniProtKB-KW"/>
</dbReference>
<keyword evidence="12" id="KW-1185">Reference proteome</keyword>
<keyword evidence="7" id="KW-0408">Iron</keyword>
<dbReference type="Pfam" id="PF00175">
    <property type="entry name" value="NAD_binding_1"/>
    <property type="match status" value="1"/>
</dbReference>
<feature type="transmembrane region" description="Helical" evidence="9">
    <location>
        <begin position="72"/>
        <end position="91"/>
    </location>
</feature>
<dbReference type="GO" id="GO:0051537">
    <property type="term" value="F:2 iron, 2 sulfur cluster binding"/>
    <property type="evidence" value="ECO:0007669"/>
    <property type="project" value="UniProtKB-KW"/>
</dbReference>
<dbReference type="InterPro" id="IPR017927">
    <property type="entry name" value="FAD-bd_FR_type"/>
</dbReference>
<evidence type="ECO:0000259" key="10">
    <source>
        <dbReference type="PROSITE" id="PS51384"/>
    </source>
</evidence>
<dbReference type="InterPro" id="IPR017938">
    <property type="entry name" value="Riboflavin_synthase-like_b-brl"/>
</dbReference>
<dbReference type="Gene3D" id="3.40.50.80">
    <property type="entry name" value="Nucleotide-binding domain of ferredoxin-NADP reductase (FNR) module"/>
    <property type="match status" value="1"/>
</dbReference>
<feature type="transmembrane region" description="Helical" evidence="9">
    <location>
        <begin position="154"/>
        <end position="176"/>
    </location>
</feature>
<dbReference type="InterPro" id="IPR001433">
    <property type="entry name" value="OxRdtase_FAD/NAD-bd"/>
</dbReference>
<reference evidence="11 12" key="1">
    <citation type="submission" date="2019-09" db="EMBL/GenBank/DDBJ databases">
        <title>Characterization of the phylogenetic diversity of two novel species belonging to the genus Bifidobacterium: Bifidobacterium cebidarum sp. nov. and Bifidobacterium leontopitheci sp. nov.</title>
        <authorList>
            <person name="Lugli G.A."/>
            <person name="Duranti S."/>
            <person name="Milani C."/>
            <person name="Turroni F."/>
            <person name="Ventura M."/>
        </authorList>
    </citation>
    <scope>NUCLEOTIDE SEQUENCE [LARGE SCALE GENOMIC DNA]</scope>
    <source>
        <strain evidence="11 12">LMG 31471</strain>
    </source>
</reference>
<keyword evidence="4" id="KW-0479">Metal-binding</keyword>
<evidence type="ECO:0000313" key="12">
    <source>
        <dbReference type="Proteomes" id="UP000441772"/>
    </source>
</evidence>
<name>A0A6I1GE77_9BIFI</name>
<dbReference type="EMBL" id="WBVT01000026">
    <property type="protein sequence ID" value="KAB7789930.1"/>
    <property type="molecule type" value="Genomic_DNA"/>
</dbReference>
<dbReference type="PANTHER" id="PTHR47354:SF8">
    <property type="entry name" value="1,2-PHENYLACETYL-COA EPOXIDASE, SUBUNIT E"/>
    <property type="match status" value="1"/>
</dbReference>
<dbReference type="Proteomes" id="UP000441772">
    <property type="component" value="Unassembled WGS sequence"/>
</dbReference>
<keyword evidence="3" id="KW-0001">2Fe-2S</keyword>
<feature type="transmembrane region" description="Helical" evidence="9">
    <location>
        <begin position="38"/>
        <end position="60"/>
    </location>
</feature>
<evidence type="ECO:0000256" key="8">
    <source>
        <dbReference type="ARBA" id="ARBA00023014"/>
    </source>
</evidence>
<evidence type="ECO:0000313" key="11">
    <source>
        <dbReference type="EMBL" id="KAB7789930.1"/>
    </source>
</evidence>
<comment type="caution">
    <text evidence="11">The sequence shown here is derived from an EMBL/GenBank/DDBJ whole genome shotgun (WGS) entry which is preliminary data.</text>
</comment>
<evidence type="ECO:0000256" key="3">
    <source>
        <dbReference type="ARBA" id="ARBA00022714"/>
    </source>
</evidence>
<evidence type="ECO:0000256" key="5">
    <source>
        <dbReference type="ARBA" id="ARBA00022827"/>
    </source>
</evidence>